<dbReference type="InterPro" id="IPR013283">
    <property type="entry name" value="RLI1"/>
</dbReference>
<dbReference type="NCBIfam" id="NF009945">
    <property type="entry name" value="PRK13409.1"/>
    <property type="match status" value="1"/>
</dbReference>
<dbReference type="InterPro" id="IPR027417">
    <property type="entry name" value="P-loop_NTPase"/>
</dbReference>
<dbReference type="EMBL" id="JABJNZ010000059">
    <property type="protein sequence ID" value="MBT4870850.1"/>
    <property type="molecule type" value="Genomic_DNA"/>
</dbReference>
<reference evidence="5" key="1">
    <citation type="journal article" date="2021" name="ISME J.">
        <title>Mercury methylation by metabolically versatile and cosmopolitan marine bacteria.</title>
        <authorList>
            <person name="Lin H."/>
            <person name="Ascher D.B."/>
            <person name="Myung Y."/>
            <person name="Lamborg C.H."/>
            <person name="Hallam S.J."/>
            <person name="Gionfriddo C.M."/>
            <person name="Holt K.E."/>
            <person name="Moreau J.W."/>
        </authorList>
    </citation>
    <scope>NUCLEOTIDE SEQUENCE</scope>
    <source>
        <strain evidence="5">SI075_bin30</strain>
    </source>
</reference>
<dbReference type="PANTHER" id="PTHR19248">
    <property type="entry name" value="ATP-BINDING TRANSPORT PROTEIN-RELATED"/>
    <property type="match status" value="1"/>
</dbReference>
<organism evidence="5 6">
    <name type="scientific">Candidatus Iainarchaeum sp</name>
    <dbReference type="NCBI Taxonomy" id="3101447"/>
    <lineage>
        <taxon>Archaea</taxon>
        <taxon>Candidatus Iainarchaeota</taxon>
        <taxon>Candidatus Iainarchaeia</taxon>
        <taxon>Candidatus Iainarchaeales</taxon>
        <taxon>Candidatus Iainarchaeaceae</taxon>
        <taxon>Candidatus Iainarchaeum</taxon>
    </lineage>
</organism>
<evidence type="ECO:0000313" key="5">
    <source>
        <dbReference type="EMBL" id="MBT4870850.1"/>
    </source>
</evidence>
<feature type="non-terminal residue" evidence="5">
    <location>
        <position position="1"/>
    </location>
</feature>
<name>A0A8T5GGB1_9ARCH</name>
<dbReference type="InterPro" id="IPR003439">
    <property type="entry name" value="ABC_transporter-like_ATP-bd"/>
</dbReference>
<keyword evidence="2" id="KW-0067">ATP-binding</keyword>
<dbReference type="InterPro" id="IPR017871">
    <property type="entry name" value="ABC_transporter-like_CS"/>
</dbReference>
<feature type="region of interest" description="Disordered" evidence="3">
    <location>
        <begin position="350"/>
        <end position="371"/>
    </location>
</feature>
<gene>
    <name evidence="5" type="ORF">HON47_04710</name>
</gene>
<evidence type="ECO:0000259" key="4">
    <source>
        <dbReference type="PROSITE" id="PS50893"/>
    </source>
</evidence>
<protein>
    <submittedName>
        <fullName evidence="5">Ribosome biogenesis/translation initiation ATPase RLI</fullName>
    </submittedName>
</protein>
<evidence type="ECO:0000256" key="2">
    <source>
        <dbReference type="ARBA" id="ARBA00022840"/>
    </source>
</evidence>
<keyword evidence="1" id="KW-0547">Nucleotide-binding</keyword>
<evidence type="ECO:0000313" key="6">
    <source>
        <dbReference type="Proteomes" id="UP000722459"/>
    </source>
</evidence>
<comment type="caution">
    <text evidence="5">The sequence shown here is derived from an EMBL/GenBank/DDBJ whole genome shotgun (WGS) entry which is preliminary data.</text>
</comment>
<dbReference type="Gene3D" id="3.40.50.300">
    <property type="entry name" value="P-loop containing nucleotide triphosphate hydrolases"/>
    <property type="match status" value="2"/>
</dbReference>
<dbReference type="SUPFAM" id="SSF52540">
    <property type="entry name" value="P-loop containing nucleoside triphosphate hydrolases"/>
    <property type="match status" value="2"/>
</dbReference>
<evidence type="ECO:0000256" key="1">
    <source>
        <dbReference type="ARBA" id="ARBA00022741"/>
    </source>
</evidence>
<dbReference type="InterPro" id="IPR003593">
    <property type="entry name" value="AAA+_ATPase"/>
</dbReference>
<evidence type="ECO:0000256" key="3">
    <source>
        <dbReference type="SAM" id="MobiDB-lite"/>
    </source>
</evidence>
<proteinExistence type="predicted"/>
<feature type="domain" description="ABC transporter" evidence="4">
    <location>
        <begin position="118"/>
        <end position="336"/>
    </location>
</feature>
<dbReference type="PROSITE" id="PS50893">
    <property type="entry name" value="ABC_TRANSPORTER_2"/>
    <property type="match status" value="1"/>
</dbReference>
<accession>A0A8T5GGB1</accession>
<dbReference type="Proteomes" id="UP000722459">
    <property type="component" value="Unassembled WGS sequence"/>
</dbReference>
<sequence length="371" mass="42477">GGEFQKVAIAATGLKKAKLYFFDEPTSFLDIKERLRVAKFIRNLAVHASVLVVEHDLILLDYLSDFVHLMYGKPRVYGFVSQIKTTREGINDYLEGHSREENYRFRDYKIDFFSKAEINTEKGFEKMIEWPNLETKLGDFSLEIEQKEINKNEVVGIVGPNGIGKTTFMKILAGEIKPDKGKIQTKVKVSYKPQYISYTGEKTVSELFINVNLEEIKNSLLKPLELEGLMEKKAKTLSGGEMQRLSIALCLSKDADVYLLDEPSAYLDVEQRLVVGKTIRNHIDVRDCSSIIIDHDLTFIDYVSDKIMVFKGEPSIKGNATGPYDVTTGMNNLLEYLDITVRRDNETKRPRINKKDSVLDREQKKNGKYYK</sequence>
<dbReference type="GO" id="GO:0016887">
    <property type="term" value="F:ATP hydrolysis activity"/>
    <property type="evidence" value="ECO:0007669"/>
    <property type="project" value="InterPro"/>
</dbReference>
<dbReference type="GO" id="GO:0005524">
    <property type="term" value="F:ATP binding"/>
    <property type="evidence" value="ECO:0007669"/>
    <property type="project" value="UniProtKB-KW"/>
</dbReference>
<feature type="compositionally biased region" description="Basic and acidic residues" evidence="3">
    <location>
        <begin position="350"/>
        <end position="365"/>
    </location>
</feature>
<dbReference type="AlphaFoldDB" id="A0A8T5GGB1"/>
<dbReference type="SMART" id="SM00382">
    <property type="entry name" value="AAA"/>
    <property type="match status" value="1"/>
</dbReference>
<dbReference type="FunFam" id="3.40.50.300:FF:001546">
    <property type="entry name" value="RNase L inhibitor homolog"/>
    <property type="match status" value="1"/>
</dbReference>
<dbReference type="PROSITE" id="PS00211">
    <property type="entry name" value="ABC_TRANSPORTER_1"/>
    <property type="match status" value="1"/>
</dbReference>
<dbReference type="Pfam" id="PF00005">
    <property type="entry name" value="ABC_tran"/>
    <property type="match status" value="1"/>
</dbReference>